<feature type="compositionally biased region" description="Gly residues" evidence="4">
    <location>
        <begin position="397"/>
        <end position="408"/>
    </location>
</feature>
<dbReference type="PANTHER" id="PTHR32347">
    <property type="entry name" value="EFFLUX SYSTEM COMPONENT YKNX-RELATED"/>
    <property type="match status" value="1"/>
</dbReference>
<feature type="compositionally biased region" description="Gly residues" evidence="4">
    <location>
        <begin position="364"/>
        <end position="386"/>
    </location>
</feature>
<evidence type="ECO:0000256" key="1">
    <source>
        <dbReference type="ARBA" id="ARBA00004196"/>
    </source>
</evidence>
<organism evidence="8 9">
    <name type="scientific">Cellulomonas gelida</name>
    <dbReference type="NCBI Taxonomy" id="1712"/>
    <lineage>
        <taxon>Bacteria</taxon>
        <taxon>Bacillati</taxon>
        <taxon>Actinomycetota</taxon>
        <taxon>Actinomycetes</taxon>
        <taxon>Micrococcales</taxon>
        <taxon>Cellulomonadaceae</taxon>
        <taxon>Cellulomonas</taxon>
    </lineage>
</organism>
<dbReference type="Pfam" id="PF25967">
    <property type="entry name" value="RND-MFP_C"/>
    <property type="match status" value="1"/>
</dbReference>
<protein>
    <submittedName>
        <fullName evidence="8">RND transporter</fullName>
    </submittedName>
</protein>
<evidence type="ECO:0000259" key="5">
    <source>
        <dbReference type="Pfam" id="PF25917"/>
    </source>
</evidence>
<sequence>MRVSVSAGAVVALLAGGAWWIWWRDAGPAEADEVTTQTVQASLTTMEKSVTGTGTLTPTVNESVSFAVSGTVTSVAVAVGDTVTEGQELATVDTLELNADLLDAKATLVSAQATLANAEDDDDGSDVAQAQVDAAAAQVEVAQARYDDAAEAMDDATLVAPAAGLVTSVDLEVGDVVTGSGSSSGGGGSTGGASGGAGGTTSTSTASSAQFVIVGTQAWEVTTSVDESDVALVEVGDQVEMTSDDLTETLYGVVTEVGLVSSSTTSVASFPVTIDVTLPEQTLHDGVSVDVEIIYERRTDVLTVPSLAVTRADDGTSQVTKAGDDGATQTVTVETGASSGTVVEITSGLSEGDSVVVQVAPAGRGNGTGGGTGGEQGQFPGSGGSDGQMPLPPEGFDFGGAGGGPRNG</sequence>
<accession>A0A4Y3KK43</accession>
<dbReference type="SUPFAM" id="SSF111369">
    <property type="entry name" value="HlyD-like secretion proteins"/>
    <property type="match status" value="1"/>
</dbReference>
<comment type="caution">
    <text evidence="8">The sequence shown here is derived from an EMBL/GenBank/DDBJ whole genome shotgun (WGS) entry which is preliminary data.</text>
</comment>
<dbReference type="Gene3D" id="2.40.420.20">
    <property type="match status" value="1"/>
</dbReference>
<evidence type="ECO:0000256" key="3">
    <source>
        <dbReference type="SAM" id="Coils"/>
    </source>
</evidence>
<feature type="compositionally biased region" description="Gly residues" evidence="4">
    <location>
        <begin position="182"/>
        <end position="199"/>
    </location>
</feature>
<dbReference type="InterPro" id="IPR058636">
    <property type="entry name" value="Beta-barrel_YknX"/>
</dbReference>
<evidence type="ECO:0000259" key="7">
    <source>
        <dbReference type="Pfam" id="PF25990"/>
    </source>
</evidence>
<dbReference type="EMBL" id="BJLQ01000007">
    <property type="protein sequence ID" value="GEA83724.1"/>
    <property type="molecule type" value="Genomic_DNA"/>
</dbReference>
<evidence type="ECO:0000259" key="6">
    <source>
        <dbReference type="Pfam" id="PF25967"/>
    </source>
</evidence>
<gene>
    <name evidence="8" type="ORF">CGE01nite_09750</name>
</gene>
<feature type="domain" description="YknX-like beta-barrel" evidence="7">
    <location>
        <begin position="220"/>
        <end position="293"/>
    </location>
</feature>
<dbReference type="Gene3D" id="2.40.50.100">
    <property type="match status" value="1"/>
</dbReference>
<feature type="region of interest" description="Disordered" evidence="4">
    <location>
        <begin position="361"/>
        <end position="408"/>
    </location>
</feature>
<feature type="region of interest" description="Disordered" evidence="4">
    <location>
        <begin position="177"/>
        <end position="201"/>
    </location>
</feature>
<feature type="domain" description="Multidrug resistance protein MdtA-like C-terminal permuted SH3" evidence="6">
    <location>
        <begin position="300"/>
        <end position="358"/>
    </location>
</feature>
<dbReference type="GO" id="GO:0030313">
    <property type="term" value="C:cell envelope"/>
    <property type="evidence" value="ECO:0007669"/>
    <property type="project" value="UniProtKB-SubCell"/>
</dbReference>
<keyword evidence="2 3" id="KW-0175">Coiled coil</keyword>
<dbReference type="InterPro" id="IPR058625">
    <property type="entry name" value="MdtA-like_BSH"/>
</dbReference>
<evidence type="ECO:0000256" key="4">
    <source>
        <dbReference type="SAM" id="MobiDB-lite"/>
    </source>
</evidence>
<dbReference type="Pfam" id="PF25990">
    <property type="entry name" value="Beta-barrel_YknX"/>
    <property type="match status" value="1"/>
</dbReference>
<dbReference type="InterPro" id="IPR058627">
    <property type="entry name" value="MdtA-like_C"/>
</dbReference>
<reference evidence="8 9" key="1">
    <citation type="submission" date="2019-06" db="EMBL/GenBank/DDBJ databases">
        <title>Whole genome shotgun sequence of Cellulomonas gelida NBRC 3748.</title>
        <authorList>
            <person name="Hosoyama A."/>
            <person name="Uohara A."/>
            <person name="Ohji S."/>
            <person name="Ichikawa N."/>
        </authorList>
    </citation>
    <scope>NUCLEOTIDE SEQUENCE [LARGE SCALE GENOMIC DNA]</scope>
    <source>
        <strain evidence="8 9">NBRC 3748</strain>
    </source>
</reference>
<comment type="subcellular location">
    <subcellularLocation>
        <location evidence="1">Cell envelope</location>
    </subcellularLocation>
</comment>
<evidence type="ECO:0000313" key="8">
    <source>
        <dbReference type="EMBL" id="GEA83724.1"/>
    </source>
</evidence>
<dbReference type="Pfam" id="PF25917">
    <property type="entry name" value="BSH_RND"/>
    <property type="match status" value="1"/>
</dbReference>
<dbReference type="Proteomes" id="UP000320461">
    <property type="component" value="Unassembled WGS sequence"/>
</dbReference>
<feature type="coiled-coil region" evidence="3">
    <location>
        <begin position="101"/>
        <end position="152"/>
    </location>
</feature>
<name>A0A4Y3KK43_9CELL</name>
<proteinExistence type="predicted"/>
<dbReference type="RefSeq" id="WP_229747485.1">
    <property type="nucleotide sequence ID" value="NZ_BMOJ01000004.1"/>
</dbReference>
<evidence type="ECO:0000313" key="9">
    <source>
        <dbReference type="Proteomes" id="UP000320461"/>
    </source>
</evidence>
<keyword evidence="9" id="KW-1185">Reference proteome</keyword>
<dbReference type="Gene3D" id="2.40.30.170">
    <property type="match status" value="1"/>
</dbReference>
<dbReference type="InterPro" id="IPR050465">
    <property type="entry name" value="UPF0194_transport"/>
</dbReference>
<evidence type="ECO:0000256" key="2">
    <source>
        <dbReference type="ARBA" id="ARBA00023054"/>
    </source>
</evidence>
<feature type="domain" description="Multidrug resistance protein MdtA-like barrel-sandwich hybrid" evidence="5">
    <location>
        <begin position="64"/>
        <end position="179"/>
    </location>
</feature>
<dbReference type="AlphaFoldDB" id="A0A4Y3KK43"/>